<evidence type="ECO:0000256" key="7">
    <source>
        <dbReference type="ARBA" id="ARBA00023326"/>
    </source>
</evidence>
<evidence type="ECO:0000256" key="8">
    <source>
        <dbReference type="ARBA" id="ARBA00037278"/>
    </source>
</evidence>
<dbReference type="Proteomes" id="UP001055105">
    <property type="component" value="Unassembled WGS sequence"/>
</dbReference>
<evidence type="ECO:0000256" key="6">
    <source>
        <dbReference type="ARBA" id="ARBA00023295"/>
    </source>
</evidence>
<dbReference type="SMART" id="SM00710">
    <property type="entry name" value="PbH1"/>
    <property type="match status" value="5"/>
</dbReference>
<evidence type="ECO:0000256" key="5">
    <source>
        <dbReference type="ARBA" id="ARBA00023277"/>
    </source>
</evidence>
<feature type="signal peptide" evidence="10">
    <location>
        <begin position="1"/>
        <end position="24"/>
    </location>
</feature>
<dbReference type="EMBL" id="BQOL01000001">
    <property type="protein sequence ID" value="GKI18151.1"/>
    <property type="molecule type" value="Genomic_DNA"/>
</dbReference>
<evidence type="ECO:0000256" key="2">
    <source>
        <dbReference type="ARBA" id="ARBA00022737"/>
    </source>
</evidence>
<keyword evidence="10" id="KW-0732">Signal</keyword>
<name>A0AA37KTT6_9BACT</name>
<accession>A0AA37KTT6</accession>
<evidence type="ECO:0000313" key="11">
    <source>
        <dbReference type="EMBL" id="GKI18151.1"/>
    </source>
</evidence>
<comment type="function">
    <text evidence="8">Pectinolytic enzyme involved in the degradation of xylogalacturonan (xga), a galacturonan backbone heavily substituted with xylose, and which is one important component of the hairy regions of pectin. Activity requires a galacturonic acid backbone substituted with xylose.</text>
</comment>
<evidence type="ECO:0000256" key="10">
    <source>
        <dbReference type="SAM" id="SignalP"/>
    </source>
</evidence>
<keyword evidence="4" id="KW-0325">Glycoprotein</keyword>
<protein>
    <submittedName>
        <fullName evidence="11">Uncharacterized protein</fullName>
    </submittedName>
</protein>
<gene>
    <name evidence="11" type="ORF">CE91St16_10590</name>
</gene>
<dbReference type="SUPFAM" id="SSF51126">
    <property type="entry name" value="Pectin lyase-like"/>
    <property type="match status" value="1"/>
</dbReference>
<dbReference type="InterPro" id="IPR012334">
    <property type="entry name" value="Pectin_lyas_fold"/>
</dbReference>
<dbReference type="Gene3D" id="2.60.350.10">
    <property type="entry name" value="Dextranase, N-terminal"/>
    <property type="match status" value="1"/>
</dbReference>
<dbReference type="GO" id="GO:0004650">
    <property type="term" value="F:polygalacturonase activity"/>
    <property type="evidence" value="ECO:0007669"/>
    <property type="project" value="InterPro"/>
</dbReference>
<dbReference type="Pfam" id="PF00295">
    <property type="entry name" value="Glyco_hydro_28"/>
    <property type="match status" value="1"/>
</dbReference>
<dbReference type="PANTHER" id="PTHR31736:SF9">
    <property type="entry name" value="ENDO-XYLOGALACTURONAN HYDROLASE A-RELATED"/>
    <property type="match status" value="1"/>
</dbReference>
<dbReference type="AlphaFoldDB" id="A0AA37KTT6"/>
<evidence type="ECO:0000313" key="12">
    <source>
        <dbReference type="Proteomes" id="UP001055105"/>
    </source>
</evidence>
<dbReference type="InterPro" id="IPR011050">
    <property type="entry name" value="Pectin_lyase_fold/virulence"/>
</dbReference>
<keyword evidence="5" id="KW-0119">Carbohydrate metabolism</keyword>
<dbReference type="PANTHER" id="PTHR31736">
    <property type="match status" value="1"/>
</dbReference>
<dbReference type="RefSeq" id="WP_244076207.1">
    <property type="nucleotide sequence ID" value="NZ_AP025581.1"/>
</dbReference>
<evidence type="ECO:0000256" key="1">
    <source>
        <dbReference type="ARBA" id="ARBA00008834"/>
    </source>
</evidence>
<keyword evidence="6 9" id="KW-0326">Glycosidase</keyword>
<dbReference type="InterPro" id="IPR035953">
    <property type="entry name" value="Dextranase_N-ter"/>
</dbReference>
<evidence type="ECO:0000256" key="9">
    <source>
        <dbReference type="RuleBase" id="RU361169"/>
    </source>
</evidence>
<evidence type="ECO:0000256" key="4">
    <source>
        <dbReference type="ARBA" id="ARBA00023180"/>
    </source>
</evidence>
<keyword evidence="3 9" id="KW-0378">Hydrolase</keyword>
<evidence type="ECO:0000256" key="3">
    <source>
        <dbReference type="ARBA" id="ARBA00022801"/>
    </source>
</evidence>
<keyword evidence="7" id="KW-0624">Polysaccharide degradation</keyword>
<dbReference type="InterPro" id="IPR006626">
    <property type="entry name" value="PbH1"/>
</dbReference>
<keyword evidence="2" id="KW-0677">Repeat</keyword>
<dbReference type="InterPro" id="IPR000743">
    <property type="entry name" value="Glyco_hydro_28"/>
</dbReference>
<sequence length="757" mass="82472">MRRILITSLALCTAALSAACSDSACDSDLVAGGMAMVRAVPQSVTAEAAYAHRVCLIREGVVAQSVSAASAAALAPFRVEPGTYGMLAVAAADEDNLTFPAAEGIALSEYGVRITDMTAPIPDLLIGCNSRFEAVAGSVSAPVGMKRAVAHLTVTVVGLEALSCESITVSIPRMYDRIASDGTPGNSGAEFSEKAIVLARNSAGRYVGQAVVLPTDTASATLEFRFTINGKNYVSVQETRIEANRKYALSVAAKFKDDTDLKLTPVISYLPWDAPTTIPDDGLPAMDDRPANDDFTVEIFRNGCWEEIFVYSTEVSDYAANPAAGYVQHDMGFAMFTDAFAAPLKVRVTRRAGTFSKVEIRPLSYGIVPNVQTPNSVEFELDDPAQKVSVEFDDNRMENLFILPDLPDTAIPTGANVTYFGPGIHNMGRKEILYKDNQTIYLDEGALVYGSIYAKGCRNLTIRGRGILCSSKENHGDGRQPQIETFDCNGFKVEGILLRDTPNWTLKIVGSTGVHIDNIKEIGWIMNSDGMDFICCRNVLVENTFQRNYDDNVTIKAFNGKTDYVTAHTASDGSFTDASIWTVYYLAQNKFDVYDYEIRNCVFWADKAHNMLVGPEARGIAFRNIRFHDNIVLENRQNDGIYPGAMAVMIADNGTFEDIAFENIIVEDIDGGKVFCAHFTNAWAFDGLYGQWARNITLRNIAYTGTRATPSWIRGRSDAQSIDGVTIGNFTVNGAPVTDGSGPHLEINGYVRNVTFE</sequence>
<reference evidence="11" key="1">
    <citation type="submission" date="2022-01" db="EMBL/GenBank/DDBJ databases">
        <title>Novel bile acid biosynthetic pathways are enriched in the microbiome of centenarians.</title>
        <authorList>
            <person name="Sato Y."/>
            <person name="Atarashi K."/>
            <person name="Plichta R.D."/>
            <person name="Arai Y."/>
            <person name="Sasajima S."/>
            <person name="Kearney M.S."/>
            <person name="Suda W."/>
            <person name="Takeshita K."/>
            <person name="Sasaki T."/>
            <person name="Okamoto S."/>
            <person name="Skelly N.A."/>
            <person name="Okamura Y."/>
            <person name="Vlamakis H."/>
            <person name="Li Y."/>
            <person name="Tanoue T."/>
            <person name="Takei H."/>
            <person name="Nittono H."/>
            <person name="Narushima S."/>
            <person name="Irie J."/>
            <person name="Itoh H."/>
            <person name="Moriya K."/>
            <person name="Sugiura Y."/>
            <person name="Suematsu M."/>
            <person name="Moritoki N."/>
            <person name="Shibata S."/>
            <person name="Littman R.D."/>
            <person name="Fischbach A.M."/>
            <person name="Uwamino Y."/>
            <person name="Inoue T."/>
            <person name="Honda A."/>
            <person name="Hattori M."/>
            <person name="Murai T."/>
            <person name="Xavier J.R."/>
            <person name="Hirose N."/>
            <person name="Honda K."/>
        </authorList>
    </citation>
    <scope>NUCLEOTIDE SEQUENCE</scope>
    <source>
        <strain evidence="11">CE91-St16</strain>
    </source>
</reference>
<feature type="chain" id="PRO_5041421535" evidence="10">
    <location>
        <begin position="25"/>
        <end position="757"/>
    </location>
</feature>
<dbReference type="Gene3D" id="2.160.20.10">
    <property type="entry name" value="Single-stranded right-handed beta-helix, Pectin lyase-like"/>
    <property type="match status" value="1"/>
</dbReference>
<comment type="similarity">
    <text evidence="1 9">Belongs to the glycosyl hydrolase 28 family.</text>
</comment>
<organism evidence="11 12">
    <name type="scientific">Alistipes finegoldii</name>
    <dbReference type="NCBI Taxonomy" id="214856"/>
    <lineage>
        <taxon>Bacteria</taxon>
        <taxon>Pseudomonadati</taxon>
        <taxon>Bacteroidota</taxon>
        <taxon>Bacteroidia</taxon>
        <taxon>Bacteroidales</taxon>
        <taxon>Rikenellaceae</taxon>
        <taxon>Alistipes</taxon>
    </lineage>
</organism>
<proteinExistence type="inferred from homology"/>
<dbReference type="GO" id="GO:0000272">
    <property type="term" value="P:polysaccharide catabolic process"/>
    <property type="evidence" value="ECO:0007669"/>
    <property type="project" value="UniProtKB-KW"/>
</dbReference>
<dbReference type="PROSITE" id="PS51257">
    <property type="entry name" value="PROKAR_LIPOPROTEIN"/>
    <property type="match status" value="1"/>
</dbReference>
<comment type="caution">
    <text evidence="11">The sequence shown here is derived from an EMBL/GenBank/DDBJ whole genome shotgun (WGS) entry which is preliminary data.</text>
</comment>